<evidence type="ECO:0000313" key="3">
    <source>
        <dbReference type="Proteomes" id="UP000305948"/>
    </source>
</evidence>
<evidence type="ECO:0000256" key="1">
    <source>
        <dbReference type="SAM" id="MobiDB-lite"/>
    </source>
</evidence>
<dbReference type="AlphaFoldDB" id="A0A5C3N9Y0"/>
<protein>
    <submittedName>
        <fullName evidence="2">Uncharacterized protein</fullName>
    </submittedName>
</protein>
<feature type="region of interest" description="Disordered" evidence="1">
    <location>
        <begin position="237"/>
        <end position="279"/>
    </location>
</feature>
<name>A0A5C3N9Y0_9AGAM</name>
<dbReference type="OrthoDB" id="3239894at2759"/>
<keyword evidence="3" id="KW-1185">Reference proteome</keyword>
<evidence type="ECO:0000313" key="2">
    <source>
        <dbReference type="EMBL" id="TFK52768.1"/>
    </source>
</evidence>
<dbReference type="PANTHER" id="PTHR46579">
    <property type="entry name" value="F5/8 TYPE C DOMAIN-CONTAINING PROTEIN-RELATED"/>
    <property type="match status" value="1"/>
</dbReference>
<feature type="compositionally biased region" description="Basic and acidic residues" evidence="1">
    <location>
        <begin position="257"/>
        <end position="276"/>
    </location>
</feature>
<dbReference type="STRING" id="5364.A0A5C3N9Y0"/>
<dbReference type="EMBL" id="ML213508">
    <property type="protein sequence ID" value="TFK52768.1"/>
    <property type="molecule type" value="Genomic_DNA"/>
</dbReference>
<proteinExistence type="predicted"/>
<reference evidence="2 3" key="1">
    <citation type="journal article" date="2019" name="Nat. Ecol. Evol.">
        <title>Megaphylogeny resolves global patterns of mushroom evolution.</title>
        <authorList>
            <person name="Varga T."/>
            <person name="Krizsan K."/>
            <person name="Foldi C."/>
            <person name="Dima B."/>
            <person name="Sanchez-Garcia M."/>
            <person name="Sanchez-Ramirez S."/>
            <person name="Szollosi G.J."/>
            <person name="Szarkandi J.G."/>
            <person name="Papp V."/>
            <person name="Albert L."/>
            <person name="Andreopoulos W."/>
            <person name="Angelini C."/>
            <person name="Antonin V."/>
            <person name="Barry K.W."/>
            <person name="Bougher N.L."/>
            <person name="Buchanan P."/>
            <person name="Buyck B."/>
            <person name="Bense V."/>
            <person name="Catcheside P."/>
            <person name="Chovatia M."/>
            <person name="Cooper J."/>
            <person name="Damon W."/>
            <person name="Desjardin D."/>
            <person name="Finy P."/>
            <person name="Geml J."/>
            <person name="Haridas S."/>
            <person name="Hughes K."/>
            <person name="Justo A."/>
            <person name="Karasinski D."/>
            <person name="Kautmanova I."/>
            <person name="Kiss B."/>
            <person name="Kocsube S."/>
            <person name="Kotiranta H."/>
            <person name="LaButti K.M."/>
            <person name="Lechner B.E."/>
            <person name="Liimatainen K."/>
            <person name="Lipzen A."/>
            <person name="Lukacs Z."/>
            <person name="Mihaltcheva S."/>
            <person name="Morgado L.N."/>
            <person name="Niskanen T."/>
            <person name="Noordeloos M.E."/>
            <person name="Ohm R.A."/>
            <person name="Ortiz-Santana B."/>
            <person name="Ovrebo C."/>
            <person name="Racz N."/>
            <person name="Riley R."/>
            <person name="Savchenko A."/>
            <person name="Shiryaev A."/>
            <person name="Soop K."/>
            <person name="Spirin V."/>
            <person name="Szebenyi C."/>
            <person name="Tomsovsky M."/>
            <person name="Tulloss R.E."/>
            <person name="Uehling J."/>
            <person name="Grigoriev I.V."/>
            <person name="Vagvolgyi C."/>
            <person name="Papp T."/>
            <person name="Martin F.M."/>
            <person name="Miettinen O."/>
            <person name="Hibbett D.S."/>
            <person name="Nagy L.G."/>
        </authorList>
    </citation>
    <scope>NUCLEOTIDE SEQUENCE [LARGE SCALE GENOMIC DNA]</scope>
    <source>
        <strain evidence="2 3">OMC1185</strain>
    </source>
</reference>
<dbReference type="Proteomes" id="UP000305948">
    <property type="component" value="Unassembled WGS sequence"/>
</dbReference>
<sequence length="649" mass="74969">MVFHSLSSNTGRLVRVFLLAIVADHPAMCKLCGFADHRHKEAPCTKCHVPHDELFSEESLRNEYQPRNGDEHKARCWEYKNLQTEEDKNAFFQEFGSRWTEFARLKYFDLVRYTLIDPMHNMLLGLAKNQWYVRWIQTKSLRAPTPKSERELGIIHRFLGTFESPLWAGNLPLKVGEPAGGSLTADEYKFATTVPFPIIIPTIWDLFLETSHHQNVKDMEKYTAELEEYKRELEDWESREAQRKKRSESSLSKTKGKGRDDPKPESPTRPSQRLDPEEPGMFLGFATALKLLLGRSIDERTIVRALELLQDYLLQYREIYGEEAMKPNHHWVVHQPDQIRDYGPVYGFWLFLIERLNKILKNYNTNSQKRGQMEITLMRQFGRDKRAQSVIIAAGKCAVHPAELKVAQRLLDRPGEERGTVQAAASGSDRFPRCEALDDAGSLLHIDIGPPTSRSRTPLSSAAIRHLHDFYNTNGERRVYYHTSRDRPRGAHPISTDAVFYEYAILDGRRIIPTSRNLRKNCGSSIVKVSLEGQVLGGELVAIFHHPQKGADNTILWAEMRWMKELDLVPVEGDPWRHYPELELRCWALDEYHDSGDPDAPPRFIPFPSIQCQLARGRCDWVEPALWVTITLDRHPTAFFDEADDEWIN</sequence>
<accession>A0A5C3N9Y0</accession>
<gene>
    <name evidence="2" type="ORF">OE88DRAFT_1296612</name>
</gene>
<dbReference type="PANTHER" id="PTHR46579:SF1">
    <property type="entry name" value="F5_8 TYPE C DOMAIN-CONTAINING PROTEIN"/>
    <property type="match status" value="1"/>
</dbReference>
<organism evidence="2 3">
    <name type="scientific">Heliocybe sulcata</name>
    <dbReference type="NCBI Taxonomy" id="5364"/>
    <lineage>
        <taxon>Eukaryota</taxon>
        <taxon>Fungi</taxon>
        <taxon>Dikarya</taxon>
        <taxon>Basidiomycota</taxon>
        <taxon>Agaricomycotina</taxon>
        <taxon>Agaricomycetes</taxon>
        <taxon>Gloeophyllales</taxon>
        <taxon>Gloeophyllaceae</taxon>
        <taxon>Heliocybe</taxon>
    </lineage>
</organism>